<dbReference type="InterPro" id="IPR017540">
    <property type="entry name" value="Exosortase-1"/>
</dbReference>
<dbReference type="InterPro" id="IPR019127">
    <property type="entry name" value="Exosortase"/>
</dbReference>
<dbReference type="GO" id="GO:0006508">
    <property type="term" value="P:proteolysis"/>
    <property type="evidence" value="ECO:0007669"/>
    <property type="project" value="UniProtKB-KW"/>
</dbReference>
<feature type="transmembrane region" description="Helical" evidence="8">
    <location>
        <begin position="196"/>
        <end position="214"/>
    </location>
</feature>
<evidence type="ECO:0000256" key="5">
    <source>
        <dbReference type="ARBA" id="ARBA00022801"/>
    </source>
</evidence>
<dbReference type="NCBIfam" id="TIGR02602">
    <property type="entry name" value="8TM_EpsH"/>
    <property type="match status" value="1"/>
</dbReference>
<dbReference type="GO" id="GO:0008233">
    <property type="term" value="F:peptidase activity"/>
    <property type="evidence" value="ECO:0007669"/>
    <property type="project" value="UniProtKB-KW"/>
</dbReference>
<accession>A0A3B0WCM6</accession>
<feature type="transmembrane region" description="Helical" evidence="8">
    <location>
        <begin position="21"/>
        <end position="46"/>
    </location>
</feature>
<evidence type="ECO:0000256" key="2">
    <source>
        <dbReference type="ARBA" id="ARBA00022475"/>
    </source>
</evidence>
<name>A0A3B0WCM6_9ZZZZ</name>
<feature type="transmembrane region" description="Helical" evidence="8">
    <location>
        <begin position="264"/>
        <end position="284"/>
    </location>
</feature>
<organism evidence="10">
    <name type="scientific">hydrothermal vent metagenome</name>
    <dbReference type="NCBI Taxonomy" id="652676"/>
    <lineage>
        <taxon>unclassified sequences</taxon>
        <taxon>metagenomes</taxon>
        <taxon>ecological metagenomes</taxon>
    </lineage>
</organism>
<evidence type="ECO:0000313" key="10">
    <source>
        <dbReference type="EMBL" id="VAW53738.1"/>
    </source>
</evidence>
<keyword evidence="7 8" id="KW-0472">Membrane</keyword>
<dbReference type="NCBIfam" id="TIGR04178">
    <property type="entry name" value="exo_archaeo"/>
    <property type="match status" value="1"/>
</dbReference>
<dbReference type="InterPro" id="IPR014263">
    <property type="entry name" value="Methanolan_biosynth_EpsI"/>
</dbReference>
<feature type="transmembrane region" description="Helical" evidence="8">
    <location>
        <begin position="132"/>
        <end position="150"/>
    </location>
</feature>
<dbReference type="NCBIfam" id="TIGR03109">
    <property type="entry name" value="exosort_XrtA"/>
    <property type="match status" value="1"/>
</dbReference>
<feature type="domain" description="Methanolan biosynthesis EpsI" evidence="9">
    <location>
        <begin position="317"/>
        <end position="510"/>
    </location>
</feature>
<evidence type="ECO:0000256" key="8">
    <source>
        <dbReference type="SAM" id="Phobius"/>
    </source>
</evidence>
<dbReference type="GO" id="GO:0005886">
    <property type="term" value="C:plasma membrane"/>
    <property type="evidence" value="ECO:0007669"/>
    <property type="project" value="UniProtKB-SubCell"/>
</dbReference>
<feature type="transmembrane region" description="Helical" evidence="8">
    <location>
        <begin position="221"/>
        <end position="244"/>
    </location>
</feature>
<evidence type="ECO:0000256" key="1">
    <source>
        <dbReference type="ARBA" id="ARBA00004651"/>
    </source>
</evidence>
<evidence type="ECO:0000256" key="6">
    <source>
        <dbReference type="ARBA" id="ARBA00022989"/>
    </source>
</evidence>
<dbReference type="NCBIfam" id="TIGR02914">
    <property type="entry name" value="EpsI_fam"/>
    <property type="match status" value="1"/>
</dbReference>
<sequence length="516" mass="58246">MSSKNSEFHRSQMPDSWRLAGASIALLLLLTGFLYQQTIVFLLGIWNQLETGNYTHGYLVLLISVYLINNKREQLKALPPCPSYSGLFSLITACMLWLIAALVDIEMLQTIALLLILLSLVWSVLGRKVAGILLFPILYIGFAIPVWFPLSPVLQEVTADVVFWLIRIIEVPAYRLENMIVLPGGRLSVEEACGGLNYLLAALTLGTLYGYLNYTKLSVRLFIVLVSAGAAVLVNILRVFIVVYLGYETDMQHPYVEDHLSLGWYLFAGLVLLLLIIDIFWHWLHKSNSQVVQNIDEKAPLPCKKGKTQFLIFVFSAAFMLVLAPATVSWLGKQQAVESSVFKPAAFVSIGQWSAVASDDDWVPKYGGAITRKMRFIDENNRQMHLFLGVYHRQTQGQELINDLNAISDGKIWHSKYQRAKIQNVGGRQVFEQLIANNEGVQRLVWYWYHVAERDTINKYYAKILQVVGLVTGVPQASVVAIATHLDAADPEKTREKLDKFVSELTPQVNRWIDDN</sequence>
<protein>
    <recommendedName>
        <fullName evidence="9">Methanolan biosynthesis EpsI domain-containing protein</fullName>
    </recommendedName>
</protein>
<keyword evidence="6 8" id="KW-1133">Transmembrane helix</keyword>
<evidence type="ECO:0000256" key="4">
    <source>
        <dbReference type="ARBA" id="ARBA00022692"/>
    </source>
</evidence>
<proteinExistence type="predicted"/>
<evidence type="ECO:0000256" key="3">
    <source>
        <dbReference type="ARBA" id="ARBA00022670"/>
    </source>
</evidence>
<feature type="transmembrane region" description="Helical" evidence="8">
    <location>
        <begin position="310"/>
        <end position="332"/>
    </location>
</feature>
<dbReference type="Pfam" id="PF11984">
    <property type="entry name" value="DUF3485"/>
    <property type="match status" value="1"/>
</dbReference>
<keyword evidence="5" id="KW-0378">Hydrolase</keyword>
<comment type="subcellular location">
    <subcellularLocation>
        <location evidence="1">Cell membrane</location>
        <topology evidence="1">Multi-pass membrane protein</topology>
    </subcellularLocation>
</comment>
<gene>
    <name evidence="10" type="ORF">MNBD_GAMMA05-1241</name>
</gene>
<evidence type="ECO:0000256" key="7">
    <source>
        <dbReference type="ARBA" id="ARBA00023136"/>
    </source>
</evidence>
<keyword evidence="3" id="KW-0645">Protease</keyword>
<keyword evidence="2" id="KW-1003">Cell membrane</keyword>
<dbReference type="EMBL" id="UOFE01000035">
    <property type="protein sequence ID" value="VAW53738.1"/>
    <property type="molecule type" value="Genomic_DNA"/>
</dbReference>
<reference evidence="10" key="1">
    <citation type="submission" date="2018-06" db="EMBL/GenBank/DDBJ databases">
        <authorList>
            <person name="Zhirakovskaya E."/>
        </authorList>
    </citation>
    <scope>NUCLEOTIDE SEQUENCE</scope>
</reference>
<feature type="transmembrane region" description="Helical" evidence="8">
    <location>
        <begin position="107"/>
        <end position="125"/>
    </location>
</feature>
<evidence type="ECO:0000259" key="9">
    <source>
        <dbReference type="Pfam" id="PF11984"/>
    </source>
</evidence>
<keyword evidence="4 8" id="KW-0812">Transmembrane</keyword>
<feature type="transmembrane region" description="Helical" evidence="8">
    <location>
        <begin position="52"/>
        <end position="69"/>
    </location>
</feature>
<dbReference type="Pfam" id="PF09721">
    <property type="entry name" value="Exosortase_EpsH"/>
    <property type="match status" value="1"/>
</dbReference>
<feature type="transmembrane region" description="Helical" evidence="8">
    <location>
        <begin position="81"/>
        <end position="101"/>
    </location>
</feature>
<dbReference type="AlphaFoldDB" id="A0A3B0WCM6"/>
<dbReference type="InterPro" id="IPR026392">
    <property type="entry name" value="Exo/Archaeosortase_dom"/>
</dbReference>
<dbReference type="InterPro" id="IPR013426">
    <property type="entry name" value="EpsH-like"/>
</dbReference>